<dbReference type="InterPro" id="IPR036638">
    <property type="entry name" value="HLH_DNA-bd_sf"/>
</dbReference>
<organism evidence="5 6">
    <name type="scientific">Lymnaea stagnalis</name>
    <name type="common">Great pond snail</name>
    <name type="synonym">Helix stagnalis</name>
    <dbReference type="NCBI Taxonomy" id="6523"/>
    <lineage>
        <taxon>Eukaryota</taxon>
        <taxon>Metazoa</taxon>
        <taxon>Spiralia</taxon>
        <taxon>Lophotrochozoa</taxon>
        <taxon>Mollusca</taxon>
        <taxon>Gastropoda</taxon>
        <taxon>Heterobranchia</taxon>
        <taxon>Euthyneura</taxon>
        <taxon>Panpulmonata</taxon>
        <taxon>Hygrophila</taxon>
        <taxon>Lymnaeoidea</taxon>
        <taxon>Lymnaeidae</taxon>
        <taxon>Lymnaea</taxon>
    </lineage>
</organism>
<feature type="compositionally biased region" description="Polar residues" evidence="3">
    <location>
        <begin position="50"/>
        <end position="64"/>
    </location>
</feature>
<dbReference type="InterPro" id="IPR050433">
    <property type="entry name" value="Myc_transcription_factors"/>
</dbReference>
<sequence>MPGVLSCNSQCVGYSTVGKMAFFMDPDLINFNSDDDVTDVGDIASRIFGPSSTPLSQASQSNDNTDSDCELPDNEHPVDLIKYLDSPEIDIDLPKIKCEGDCNVCTETPNKYNKYRVSARQDPFMGMGGSQSHSSTNCGTHAAITATSPVLTALDFDFDPYSQQQILQQQRFCAWGHKNDDGFDLMLNKSSITSLLGILEDDIEEVTFPDTPSPSSRSGDDSDVDIETVTDAPRSADSCGYVTQDSSPSMSPAASPSPFNTLASVSLQSAISKSSSICFGSVSPSSSSKSSGGFTSYGVSSSASLAENLMAGRTSLHGQKRKLAKEKKIGSKSPQPVYTHILCNSNSVNFHDYAMSPGAYTFPSTSTETGRPTVMSKRIYKRKQLALDASDKEKQHHHNQLERNRRQKLADLFVDLRDEVPKIANQAKASKVVILNESTLYIRELQKFHKQQEDDISKELQRKEMLKKQLRHLQSQISRGGFK</sequence>
<evidence type="ECO:0000256" key="2">
    <source>
        <dbReference type="SAM" id="Coils"/>
    </source>
</evidence>
<dbReference type="EMBL" id="CAXITT010001030">
    <property type="protein sequence ID" value="CAL1547641.1"/>
    <property type="molecule type" value="Genomic_DNA"/>
</dbReference>
<dbReference type="GO" id="GO:0003677">
    <property type="term" value="F:DNA binding"/>
    <property type="evidence" value="ECO:0007669"/>
    <property type="project" value="UniProtKB-KW"/>
</dbReference>
<dbReference type="Gene3D" id="4.10.280.10">
    <property type="entry name" value="Helix-loop-helix DNA-binding domain"/>
    <property type="match status" value="1"/>
</dbReference>
<feature type="region of interest" description="Disordered" evidence="3">
    <location>
        <begin position="48"/>
        <end position="72"/>
    </location>
</feature>
<dbReference type="SUPFAM" id="SSF47459">
    <property type="entry name" value="HLH, helix-loop-helix DNA-binding domain"/>
    <property type="match status" value="1"/>
</dbReference>
<feature type="compositionally biased region" description="Low complexity" evidence="3">
    <location>
        <begin position="246"/>
        <end position="257"/>
    </location>
</feature>
<name>A0AAV2IN68_LYMST</name>
<keyword evidence="6" id="KW-1185">Reference proteome</keyword>
<protein>
    <recommendedName>
        <fullName evidence="4">BHLH domain-containing protein</fullName>
    </recommendedName>
</protein>
<dbReference type="SMART" id="SM00353">
    <property type="entry name" value="HLH"/>
    <property type="match status" value="1"/>
</dbReference>
<keyword evidence="2" id="KW-0175">Coiled coil</keyword>
<gene>
    <name evidence="5" type="ORF">GSLYS_00020958001</name>
</gene>
<feature type="coiled-coil region" evidence="2">
    <location>
        <begin position="449"/>
        <end position="476"/>
    </location>
</feature>
<evidence type="ECO:0000313" key="5">
    <source>
        <dbReference type="EMBL" id="CAL1547641.1"/>
    </source>
</evidence>
<evidence type="ECO:0000259" key="4">
    <source>
        <dbReference type="PROSITE" id="PS50888"/>
    </source>
</evidence>
<evidence type="ECO:0000256" key="3">
    <source>
        <dbReference type="SAM" id="MobiDB-lite"/>
    </source>
</evidence>
<feature type="region of interest" description="Disordered" evidence="3">
    <location>
        <begin position="205"/>
        <end position="257"/>
    </location>
</feature>
<dbReference type="Proteomes" id="UP001497497">
    <property type="component" value="Unassembled WGS sequence"/>
</dbReference>
<evidence type="ECO:0000256" key="1">
    <source>
        <dbReference type="ARBA" id="ARBA00023125"/>
    </source>
</evidence>
<dbReference type="InterPro" id="IPR011598">
    <property type="entry name" value="bHLH_dom"/>
</dbReference>
<dbReference type="GO" id="GO:0046983">
    <property type="term" value="F:protein dimerization activity"/>
    <property type="evidence" value="ECO:0007669"/>
    <property type="project" value="InterPro"/>
</dbReference>
<dbReference type="Pfam" id="PF00010">
    <property type="entry name" value="HLH"/>
    <property type="match status" value="1"/>
</dbReference>
<feature type="domain" description="BHLH" evidence="4">
    <location>
        <begin position="393"/>
        <end position="445"/>
    </location>
</feature>
<dbReference type="FunFam" id="4.10.280.10:FF:000019">
    <property type="entry name" value="Myc proto-oncogene protein"/>
    <property type="match status" value="1"/>
</dbReference>
<accession>A0AAV2IN68</accession>
<dbReference type="CDD" id="cd11400">
    <property type="entry name" value="bHLHzip_Myc"/>
    <property type="match status" value="1"/>
</dbReference>
<dbReference type="PANTHER" id="PTHR45851">
    <property type="entry name" value="MYC PROTO-ONCOGENE"/>
    <property type="match status" value="1"/>
</dbReference>
<dbReference type="PRINTS" id="PR00044">
    <property type="entry name" value="LEUZIPPRMYC"/>
</dbReference>
<proteinExistence type="predicted"/>
<keyword evidence="1" id="KW-0238">DNA-binding</keyword>
<dbReference type="GO" id="GO:0003700">
    <property type="term" value="F:DNA-binding transcription factor activity"/>
    <property type="evidence" value="ECO:0007669"/>
    <property type="project" value="InterPro"/>
</dbReference>
<reference evidence="5 6" key="1">
    <citation type="submission" date="2024-04" db="EMBL/GenBank/DDBJ databases">
        <authorList>
            <consortium name="Genoscope - CEA"/>
            <person name="William W."/>
        </authorList>
    </citation>
    <scope>NUCLEOTIDE SEQUENCE [LARGE SCALE GENOMIC DNA]</scope>
</reference>
<dbReference type="PROSITE" id="PS50888">
    <property type="entry name" value="BHLH"/>
    <property type="match status" value="1"/>
</dbReference>
<dbReference type="InterPro" id="IPR002418">
    <property type="entry name" value="Tscrpt_reg_Myc"/>
</dbReference>
<dbReference type="AlphaFoldDB" id="A0AAV2IN68"/>
<evidence type="ECO:0000313" key="6">
    <source>
        <dbReference type="Proteomes" id="UP001497497"/>
    </source>
</evidence>
<comment type="caution">
    <text evidence="5">The sequence shown here is derived from an EMBL/GenBank/DDBJ whole genome shotgun (WGS) entry which is preliminary data.</text>
</comment>